<evidence type="ECO:0000313" key="1">
    <source>
        <dbReference type="EMBL" id="GFY57645.1"/>
    </source>
</evidence>
<proteinExistence type="predicted"/>
<dbReference type="Proteomes" id="UP000886998">
    <property type="component" value="Unassembled WGS sequence"/>
</dbReference>
<dbReference type="OrthoDB" id="10274506at2759"/>
<accession>A0A8X7C6L8</accession>
<sequence>MFHPPYCKKSSKMWLEWSLADCLMGDREENIFCTIGKEEVRKGKEIIQKHLTHAGGHFMSSQRPLPLILQGGGYRRILIQSAYDRSHFLIRRAKNRDGEMGSCGHRSGAQLFFTNMALVYSLSKTNGT</sequence>
<organism evidence="1 2">
    <name type="scientific">Trichonephila inaurata madagascariensis</name>
    <dbReference type="NCBI Taxonomy" id="2747483"/>
    <lineage>
        <taxon>Eukaryota</taxon>
        <taxon>Metazoa</taxon>
        <taxon>Ecdysozoa</taxon>
        <taxon>Arthropoda</taxon>
        <taxon>Chelicerata</taxon>
        <taxon>Arachnida</taxon>
        <taxon>Araneae</taxon>
        <taxon>Araneomorphae</taxon>
        <taxon>Entelegynae</taxon>
        <taxon>Araneoidea</taxon>
        <taxon>Nephilidae</taxon>
        <taxon>Trichonephila</taxon>
        <taxon>Trichonephila inaurata</taxon>
    </lineage>
</organism>
<dbReference type="AlphaFoldDB" id="A0A8X7C6L8"/>
<evidence type="ECO:0000313" key="2">
    <source>
        <dbReference type="Proteomes" id="UP000886998"/>
    </source>
</evidence>
<dbReference type="EMBL" id="BMAV01011635">
    <property type="protein sequence ID" value="GFY57645.1"/>
    <property type="molecule type" value="Genomic_DNA"/>
</dbReference>
<gene>
    <name evidence="1" type="ORF">TNIN_355341</name>
</gene>
<protein>
    <submittedName>
        <fullName evidence="1">Uncharacterized protein</fullName>
    </submittedName>
</protein>
<comment type="caution">
    <text evidence="1">The sequence shown here is derived from an EMBL/GenBank/DDBJ whole genome shotgun (WGS) entry which is preliminary data.</text>
</comment>
<reference evidence="1" key="1">
    <citation type="submission" date="2020-08" db="EMBL/GenBank/DDBJ databases">
        <title>Multicomponent nature underlies the extraordinary mechanical properties of spider dragline silk.</title>
        <authorList>
            <person name="Kono N."/>
            <person name="Nakamura H."/>
            <person name="Mori M."/>
            <person name="Yoshida Y."/>
            <person name="Ohtoshi R."/>
            <person name="Malay A.D."/>
            <person name="Moran D.A.P."/>
            <person name="Tomita M."/>
            <person name="Numata K."/>
            <person name="Arakawa K."/>
        </authorList>
    </citation>
    <scope>NUCLEOTIDE SEQUENCE</scope>
</reference>
<keyword evidence="2" id="KW-1185">Reference proteome</keyword>
<name>A0A8X7C6L8_9ARAC</name>